<gene>
    <name evidence="2" type="ORF">MTR62_01410</name>
</gene>
<keyword evidence="3" id="KW-1185">Reference proteome</keyword>
<organism evidence="2 3">
    <name type="scientific">Novosphingobium organovorum</name>
    <dbReference type="NCBI Taxonomy" id="2930092"/>
    <lineage>
        <taxon>Bacteria</taxon>
        <taxon>Pseudomonadati</taxon>
        <taxon>Pseudomonadota</taxon>
        <taxon>Alphaproteobacteria</taxon>
        <taxon>Sphingomonadales</taxon>
        <taxon>Sphingomonadaceae</taxon>
        <taxon>Novosphingobium</taxon>
    </lineage>
</organism>
<feature type="signal peptide" evidence="1">
    <location>
        <begin position="1"/>
        <end position="20"/>
    </location>
</feature>
<reference evidence="2" key="1">
    <citation type="submission" date="2022-03" db="EMBL/GenBank/DDBJ databases">
        <title>Identification of a novel bacterium isolated from mangrove sediments.</title>
        <authorList>
            <person name="Pan X."/>
        </authorList>
    </citation>
    <scope>NUCLEOTIDE SEQUENCE</scope>
    <source>
        <strain evidence="2">B1949</strain>
    </source>
</reference>
<keyword evidence="1" id="KW-0732">Signal</keyword>
<dbReference type="SUPFAM" id="SSF56925">
    <property type="entry name" value="OMPA-like"/>
    <property type="match status" value="1"/>
</dbReference>
<evidence type="ECO:0000256" key="1">
    <source>
        <dbReference type="SAM" id="SignalP"/>
    </source>
</evidence>
<dbReference type="EMBL" id="JALHLF010000002">
    <property type="protein sequence ID" value="MCJ2181369.1"/>
    <property type="molecule type" value="Genomic_DNA"/>
</dbReference>
<feature type="chain" id="PRO_5046623909" description="Outer membrane protein beta-barrel domain-containing protein" evidence="1">
    <location>
        <begin position="21"/>
        <end position="161"/>
    </location>
</feature>
<evidence type="ECO:0000313" key="3">
    <source>
        <dbReference type="Proteomes" id="UP001162881"/>
    </source>
</evidence>
<name>A0ABT0B8J7_9SPHN</name>
<accession>A0ABT0B8J7</accession>
<evidence type="ECO:0000313" key="2">
    <source>
        <dbReference type="EMBL" id="MCJ2181369.1"/>
    </source>
</evidence>
<evidence type="ECO:0008006" key="4">
    <source>
        <dbReference type="Google" id="ProtNLM"/>
    </source>
</evidence>
<dbReference type="RefSeq" id="WP_244016484.1">
    <property type="nucleotide sequence ID" value="NZ_JALHLF010000002.1"/>
</dbReference>
<dbReference type="InterPro" id="IPR011250">
    <property type="entry name" value="OMP/PagP_B-barrel"/>
</dbReference>
<dbReference type="Proteomes" id="UP001162881">
    <property type="component" value="Unassembled WGS sequence"/>
</dbReference>
<comment type="caution">
    <text evidence="2">The sequence shown here is derived from an EMBL/GenBank/DDBJ whole genome shotgun (WGS) entry which is preliminary data.</text>
</comment>
<protein>
    <recommendedName>
        <fullName evidence="4">Outer membrane protein beta-barrel domain-containing protein</fullName>
    </recommendedName>
</protein>
<proteinExistence type="predicted"/>
<sequence length="161" mass="17329">MRRFAPTVSLSFVLAGVALAAAPARADEARVEAYTGMVWNRNNTDEVTGVLAGYDFDLGDKGFIGLEASADTMLTSDTRVSWGFGGRIGSAIPSTGGKLYALSEYKTKYCVDCTGYVALGAGYEQPIKDNLYTKVEYRHSFATDEAWHDTDGILVGVGTKF</sequence>